<dbReference type="EMBL" id="JALKFT010000017">
    <property type="protein sequence ID" value="MCK9877404.1"/>
    <property type="molecule type" value="Genomic_DNA"/>
</dbReference>
<dbReference type="Pfam" id="PF01757">
    <property type="entry name" value="Acyl_transf_3"/>
    <property type="match status" value="1"/>
</dbReference>
<dbReference type="InterPro" id="IPR050879">
    <property type="entry name" value="Acyltransferase_3"/>
</dbReference>
<dbReference type="GO" id="GO:0016746">
    <property type="term" value="F:acyltransferase activity"/>
    <property type="evidence" value="ECO:0007669"/>
    <property type="project" value="UniProtKB-KW"/>
</dbReference>
<feature type="transmembrane region" description="Helical" evidence="1">
    <location>
        <begin position="278"/>
        <end position="298"/>
    </location>
</feature>
<protein>
    <submittedName>
        <fullName evidence="3">Acyltransferase</fullName>
    </submittedName>
</protein>
<feature type="transmembrane region" description="Helical" evidence="1">
    <location>
        <begin position="21"/>
        <end position="38"/>
    </location>
</feature>
<feature type="transmembrane region" description="Helical" evidence="1">
    <location>
        <begin position="44"/>
        <end position="63"/>
    </location>
</feature>
<sequence length="442" mass="47764">MTRHGIDRPQIRRGGRNPALDGVRGLAVLAVLVFHMDSLRGGHLGVDVFFVLSGFLITGQLLAEQDRTGRVSFTQFYLRRAYRLLPAFLLLVAVAATAVLVLGGGRADERSSFLGSLASSLLYVNNYVQVVSQSTGAGWLGHTWSLSLEEQFYLLWPLLLVLACRWGQLARRLPVVLLGGAVAVLLWRDLLIAHGATGRRMYFALDTRADALLVGCALAAWLRVARAGAAGEDAAGLVWRRRVERVRAALPVVGPLALALLAVGAWRIPADWGPRPSMLSHGGYTVVALVAGALVLALELGATSSWLYRALAAAPLAWLGRISYGFYLWHFPVVAHWGPDLAGAIGRWPAIVLVGLISVALAATSYYLVELPIQQYRPAHTRPRPADVRLRPADVRPGPADVRLRPTAAASVSTSSARTVAVLVAQEHRGQYAWSAQERQAS</sequence>
<feature type="transmembrane region" description="Helical" evidence="1">
    <location>
        <begin position="310"/>
        <end position="330"/>
    </location>
</feature>
<evidence type="ECO:0000256" key="1">
    <source>
        <dbReference type="SAM" id="Phobius"/>
    </source>
</evidence>
<feature type="domain" description="Acyltransferase 3" evidence="2">
    <location>
        <begin position="18"/>
        <end position="364"/>
    </location>
</feature>
<feature type="transmembrane region" description="Helical" evidence="1">
    <location>
        <begin position="350"/>
        <end position="369"/>
    </location>
</feature>
<dbReference type="RefSeq" id="WP_248825657.1">
    <property type="nucleotide sequence ID" value="NZ_JALKFT010000017.1"/>
</dbReference>
<keyword evidence="1" id="KW-1133">Transmembrane helix</keyword>
<feature type="transmembrane region" description="Helical" evidence="1">
    <location>
        <begin position="246"/>
        <end position="266"/>
    </location>
</feature>
<dbReference type="InterPro" id="IPR002656">
    <property type="entry name" value="Acyl_transf_3_dom"/>
</dbReference>
<comment type="caution">
    <text evidence="3">The sequence shown here is derived from an EMBL/GenBank/DDBJ whole genome shotgun (WGS) entry which is preliminary data.</text>
</comment>
<dbReference type="Proteomes" id="UP001201873">
    <property type="component" value="Unassembled WGS sequence"/>
</dbReference>
<feature type="transmembrane region" description="Helical" evidence="1">
    <location>
        <begin position="151"/>
        <end position="168"/>
    </location>
</feature>
<dbReference type="PANTHER" id="PTHR23028">
    <property type="entry name" value="ACETYLTRANSFERASE"/>
    <property type="match status" value="1"/>
</dbReference>
<keyword evidence="4" id="KW-1185">Reference proteome</keyword>
<keyword evidence="1" id="KW-0472">Membrane</keyword>
<organism evidence="3 4">
    <name type="scientific">Frankia umida</name>
    <dbReference type="NCBI Taxonomy" id="573489"/>
    <lineage>
        <taxon>Bacteria</taxon>
        <taxon>Bacillati</taxon>
        <taxon>Actinomycetota</taxon>
        <taxon>Actinomycetes</taxon>
        <taxon>Frankiales</taxon>
        <taxon>Frankiaceae</taxon>
        <taxon>Frankia</taxon>
    </lineage>
</organism>
<reference evidence="3 4" key="1">
    <citation type="submission" date="2022-04" db="EMBL/GenBank/DDBJ databases">
        <title>Genome diversity in the genus Frankia.</title>
        <authorList>
            <person name="Carlos-Shanley C."/>
            <person name="Hahn D."/>
        </authorList>
    </citation>
    <scope>NUCLEOTIDE SEQUENCE [LARGE SCALE GENOMIC DNA]</scope>
    <source>
        <strain evidence="3 4">Ag45/Mut15</strain>
    </source>
</reference>
<feature type="transmembrane region" description="Helical" evidence="1">
    <location>
        <begin position="175"/>
        <end position="196"/>
    </location>
</feature>
<gene>
    <name evidence="3" type="ORF">MXD59_16780</name>
</gene>
<feature type="transmembrane region" description="Helical" evidence="1">
    <location>
        <begin position="208"/>
        <end position="225"/>
    </location>
</feature>
<dbReference type="PANTHER" id="PTHR23028:SF53">
    <property type="entry name" value="ACYL_TRANSF_3 DOMAIN-CONTAINING PROTEIN"/>
    <property type="match status" value="1"/>
</dbReference>
<evidence type="ECO:0000259" key="2">
    <source>
        <dbReference type="Pfam" id="PF01757"/>
    </source>
</evidence>
<accession>A0ABT0K1J6</accession>
<keyword evidence="3" id="KW-0808">Transferase</keyword>
<evidence type="ECO:0000313" key="3">
    <source>
        <dbReference type="EMBL" id="MCK9877404.1"/>
    </source>
</evidence>
<keyword evidence="3" id="KW-0012">Acyltransferase</keyword>
<name>A0ABT0K1J6_9ACTN</name>
<feature type="transmembrane region" description="Helical" evidence="1">
    <location>
        <begin position="84"/>
        <end position="104"/>
    </location>
</feature>
<keyword evidence="1" id="KW-0812">Transmembrane</keyword>
<proteinExistence type="predicted"/>
<evidence type="ECO:0000313" key="4">
    <source>
        <dbReference type="Proteomes" id="UP001201873"/>
    </source>
</evidence>